<feature type="transmembrane region" description="Helical" evidence="1">
    <location>
        <begin position="124"/>
        <end position="147"/>
    </location>
</feature>
<gene>
    <name evidence="3" type="ORF">BI344_12220</name>
    <name evidence="2" type="ORF">BI347_07185</name>
</gene>
<dbReference type="EMBL" id="MKCS01000001">
    <property type="protein sequence ID" value="OHX13315.1"/>
    <property type="molecule type" value="Genomic_DNA"/>
</dbReference>
<dbReference type="AlphaFoldDB" id="A0A1S1X1P6"/>
<comment type="caution">
    <text evidence="2">The sequence shown here is derived from an EMBL/GenBank/DDBJ whole genome shotgun (WGS) entry which is preliminary data.</text>
</comment>
<evidence type="ECO:0000313" key="3">
    <source>
        <dbReference type="EMBL" id="OHX17024.1"/>
    </source>
</evidence>
<feature type="transmembrane region" description="Helical" evidence="1">
    <location>
        <begin position="23"/>
        <end position="42"/>
    </location>
</feature>
<feature type="transmembrane region" description="Helical" evidence="1">
    <location>
        <begin position="89"/>
        <end position="112"/>
    </location>
</feature>
<organism evidence="2 4">
    <name type="scientific">Chromobacterium sphagni</name>
    <dbReference type="NCBI Taxonomy" id="1903179"/>
    <lineage>
        <taxon>Bacteria</taxon>
        <taxon>Pseudomonadati</taxon>
        <taxon>Pseudomonadota</taxon>
        <taxon>Betaproteobacteria</taxon>
        <taxon>Neisseriales</taxon>
        <taxon>Chromobacteriaceae</taxon>
        <taxon>Chromobacterium</taxon>
    </lineage>
</organism>
<feature type="transmembrane region" description="Helical" evidence="1">
    <location>
        <begin position="49"/>
        <end position="69"/>
    </location>
</feature>
<accession>A0A1S1X1P6</accession>
<protein>
    <recommendedName>
        <fullName evidence="6">DUF1345 domain-containing protein</fullName>
    </recommendedName>
</protein>
<reference evidence="4 5" key="1">
    <citation type="submission" date="2016-09" db="EMBL/GenBank/DDBJ databases">
        <title>Chromobacterium muskegensis sp. nov., an insecticidal bacterium isolated from Sphagnum bogs.</title>
        <authorList>
            <person name="Sparks M.E."/>
            <person name="Blackburn M.B."/>
            <person name="Gundersen-Rindal D.E."/>
            <person name="Mitchell A."/>
            <person name="Farrar R."/>
            <person name="Kuhar D."/>
        </authorList>
    </citation>
    <scope>NUCLEOTIDE SEQUENCE [LARGE SCALE GENOMIC DNA]</scope>
    <source>
        <strain evidence="3 5">14B-1</strain>
        <strain evidence="2 4">37-2</strain>
    </source>
</reference>
<keyword evidence="1" id="KW-0812">Transmembrane</keyword>
<dbReference type="Proteomes" id="UP000180280">
    <property type="component" value="Unassembled WGS sequence"/>
</dbReference>
<dbReference type="Pfam" id="PF07077">
    <property type="entry name" value="DUF1345"/>
    <property type="match status" value="1"/>
</dbReference>
<dbReference type="EMBL" id="MKCT01000072">
    <property type="protein sequence ID" value="OHX17024.1"/>
    <property type="molecule type" value="Genomic_DNA"/>
</dbReference>
<keyword evidence="1" id="KW-1133">Transmembrane helix</keyword>
<dbReference type="RefSeq" id="WP_071114614.1">
    <property type="nucleotide sequence ID" value="NZ_MKCS01000001.1"/>
</dbReference>
<evidence type="ECO:0000256" key="1">
    <source>
        <dbReference type="SAM" id="Phobius"/>
    </source>
</evidence>
<keyword evidence="5" id="KW-1185">Reference proteome</keyword>
<evidence type="ECO:0000313" key="2">
    <source>
        <dbReference type="EMBL" id="OHX13315.1"/>
    </source>
</evidence>
<keyword evidence="1" id="KW-0472">Membrane</keyword>
<dbReference type="STRING" id="1903179.BI347_07185"/>
<dbReference type="Proteomes" id="UP000180088">
    <property type="component" value="Unassembled WGS sequence"/>
</dbReference>
<evidence type="ECO:0000313" key="4">
    <source>
        <dbReference type="Proteomes" id="UP000180088"/>
    </source>
</evidence>
<evidence type="ECO:0008006" key="6">
    <source>
        <dbReference type="Google" id="ProtNLM"/>
    </source>
</evidence>
<sequence length="228" mass="25707">MSLWFPVVRRFIVIRMLLARPRLVWSALFGLLVVLCLPYLVAMHDVTRYIVGWNAGAWLYLALVAWMMFGPRQQQIRHWARLEDEGQWLVMLLVVLAAIASLAAIVMELAVVKDMHGWLRGAHILLAVMTLLSSWAFTHVMFALHYARNFYAEHARGGSGGLEFPGTRLPDYADFLYFAFIIGTSGQTADVSFTDSRQRRTGTAHCVLSFFFNATVLALMINIAAGLI</sequence>
<evidence type="ECO:0000313" key="5">
    <source>
        <dbReference type="Proteomes" id="UP000180280"/>
    </source>
</evidence>
<feature type="transmembrane region" description="Helical" evidence="1">
    <location>
        <begin position="206"/>
        <end position="227"/>
    </location>
</feature>
<dbReference type="OrthoDB" id="64737at2"/>
<name>A0A1S1X1P6_9NEIS</name>
<proteinExistence type="predicted"/>
<dbReference type="InterPro" id="IPR009781">
    <property type="entry name" value="DUF1345"/>
</dbReference>